<name>A0A644W021_9ZZZZ</name>
<gene>
    <name evidence="1" type="ORF">SDC9_43030</name>
</gene>
<accession>A0A644W021</accession>
<sequence>MKLFFLHFFELSSHSGISKKIIYQTNALKKLGVDVELCHLKIYDDGKQCRVCGDVDIDELGKGWIVRYTKWFKYKKLTDYIIEAGIDVVYIRSFYNTTPQLLKMFKSLKIRGVKIVLEFPTYPYDSEVRGGALKTRMIFLVNRLFRSQLRKYVDRAVTFSLSDFIHGIPTIKISNGIDFSAVPLKRVTDATKEIVLLGVADIHIWHGFDRVILGLKDYYRDDSMGVRVFFNIVGDGDTFEIERLKHLTINLGLSEFVHFSGYLYGEMLDEEFNKAHFGIASLARHRTNITSIKTLKNREYAARGIPFLYSERDDDFDGMPYIIKASADDSAIEILTIVNFLNHFNMTPDDIRNSIISNLSWDIQMKKVLDNI</sequence>
<proteinExistence type="predicted"/>
<reference evidence="1" key="1">
    <citation type="submission" date="2019-08" db="EMBL/GenBank/DDBJ databases">
        <authorList>
            <person name="Kucharzyk K."/>
            <person name="Murdoch R.W."/>
            <person name="Higgins S."/>
            <person name="Loffler F."/>
        </authorList>
    </citation>
    <scope>NUCLEOTIDE SEQUENCE</scope>
</reference>
<comment type="caution">
    <text evidence="1">The sequence shown here is derived from an EMBL/GenBank/DDBJ whole genome shotgun (WGS) entry which is preliminary data.</text>
</comment>
<evidence type="ECO:0008006" key="2">
    <source>
        <dbReference type="Google" id="ProtNLM"/>
    </source>
</evidence>
<protein>
    <recommendedName>
        <fullName evidence="2">Glycosyltransferase subfamily 4-like N-terminal domain-containing protein</fullName>
    </recommendedName>
</protein>
<dbReference type="Gene3D" id="3.40.50.2000">
    <property type="entry name" value="Glycogen Phosphorylase B"/>
    <property type="match status" value="2"/>
</dbReference>
<evidence type="ECO:0000313" key="1">
    <source>
        <dbReference type="EMBL" id="MPL96846.1"/>
    </source>
</evidence>
<dbReference type="AlphaFoldDB" id="A0A644W021"/>
<dbReference type="EMBL" id="VSSQ01000529">
    <property type="protein sequence ID" value="MPL96846.1"/>
    <property type="molecule type" value="Genomic_DNA"/>
</dbReference>
<dbReference type="SUPFAM" id="SSF53756">
    <property type="entry name" value="UDP-Glycosyltransferase/glycogen phosphorylase"/>
    <property type="match status" value="1"/>
</dbReference>
<organism evidence="1">
    <name type="scientific">bioreactor metagenome</name>
    <dbReference type="NCBI Taxonomy" id="1076179"/>
    <lineage>
        <taxon>unclassified sequences</taxon>
        <taxon>metagenomes</taxon>
        <taxon>ecological metagenomes</taxon>
    </lineage>
</organism>